<dbReference type="PROSITE" id="PS51083">
    <property type="entry name" value="ZF_HIT"/>
    <property type="match status" value="1"/>
</dbReference>
<dbReference type="EMBL" id="EU960045">
    <property type="protein sequence ID" value="ACG32163.1"/>
    <property type="molecule type" value="mRNA"/>
</dbReference>
<dbReference type="ExpressionAtlas" id="B6T4Y0">
    <property type="expression patterns" value="baseline and differential"/>
</dbReference>
<accession>B6T4Y0</accession>
<dbReference type="PANTHER" id="PTHR13093">
    <property type="entry name" value="ZINC FINGER HIT DOMAIN CONTAINING PROTEIN 1"/>
    <property type="match status" value="1"/>
</dbReference>
<evidence type="ECO:0000256" key="4">
    <source>
        <dbReference type="PROSITE-ProRule" id="PRU00453"/>
    </source>
</evidence>
<keyword evidence="1" id="KW-0479">Metal-binding</keyword>
<evidence type="ECO:0000256" key="3">
    <source>
        <dbReference type="ARBA" id="ARBA00022833"/>
    </source>
</evidence>
<dbReference type="InterPro" id="IPR039723">
    <property type="entry name" value="Vps71/ZNHIT1"/>
</dbReference>
<keyword evidence="3" id="KW-0862">Zinc</keyword>
<keyword evidence="2 4" id="KW-0863">Zinc-finger</keyword>
<dbReference type="Pfam" id="PF04438">
    <property type="entry name" value="zf-HIT"/>
    <property type="match status" value="1"/>
</dbReference>
<dbReference type="AlphaFoldDB" id="B6T4Y0"/>
<protein>
    <submittedName>
        <fullName evidence="6">Zinc finger HIT domain-containing protein 1</fullName>
    </submittedName>
</protein>
<sequence>MGMRRTSGRSAGLARARRMATRMASALASSDNRAQAALARLEALESDNGGVEVVDLNDDEYGSTDEEDPVLMQKKQSKIMKRKTRQGKALEKRAARSLMDVLQEANLESVPPHVPTYSRAAVGPPSTSSRRHYCSVCGSSATYTCVRCGTRFCSCRCQVIHNDTRCLKFVAWIGWICISYI</sequence>
<dbReference type="CDD" id="cd21437">
    <property type="entry name" value="zf-HIT_ZNHIT1_like"/>
    <property type="match status" value="1"/>
</dbReference>
<dbReference type="GO" id="GO:0008270">
    <property type="term" value="F:zinc ion binding"/>
    <property type="evidence" value="ECO:0007669"/>
    <property type="project" value="UniProtKB-UniRule"/>
</dbReference>
<feature type="domain" description="HIT-type" evidence="5">
    <location>
        <begin position="134"/>
        <end position="166"/>
    </location>
</feature>
<evidence type="ECO:0000313" key="6">
    <source>
        <dbReference type="EMBL" id="ACG32163.1"/>
    </source>
</evidence>
<dbReference type="GO" id="GO:0005634">
    <property type="term" value="C:nucleus"/>
    <property type="evidence" value="ECO:0007669"/>
    <property type="project" value="UniProtKB-ARBA"/>
</dbReference>
<evidence type="ECO:0000259" key="5">
    <source>
        <dbReference type="PROSITE" id="PS51083"/>
    </source>
</evidence>
<reference evidence="6" key="1">
    <citation type="journal article" date="2009" name="Plant Mol. Biol.">
        <title>Insights into corn genes derived from large-scale cDNA sequencing.</title>
        <authorList>
            <person name="Alexandrov N.N."/>
            <person name="Brover V.V."/>
            <person name="Freidin S."/>
            <person name="Troukhan M.E."/>
            <person name="Tatarinova T.V."/>
            <person name="Zhang H."/>
            <person name="Swaller T.J."/>
            <person name="Lu Y.P."/>
            <person name="Bouck J."/>
            <person name="Flavell R.B."/>
            <person name="Feldmann K.A."/>
        </authorList>
    </citation>
    <scope>NUCLEOTIDE SEQUENCE</scope>
</reference>
<evidence type="ECO:0000256" key="2">
    <source>
        <dbReference type="ARBA" id="ARBA00022771"/>
    </source>
</evidence>
<dbReference type="GO" id="GO:0006338">
    <property type="term" value="P:chromatin remodeling"/>
    <property type="evidence" value="ECO:0007669"/>
    <property type="project" value="InterPro"/>
</dbReference>
<organism evidence="6">
    <name type="scientific">Zea mays</name>
    <name type="common">Maize</name>
    <dbReference type="NCBI Taxonomy" id="4577"/>
    <lineage>
        <taxon>Eukaryota</taxon>
        <taxon>Viridiplantae</taxon>
        <taxon>Streptophyta</taxon>
        <taxon>Embryophyta</taxon>
        <taxon>Tracheophyta</taxon>
        <taxon>Spermatophyta</taxon>
        <taxon>Magnoliopsida</taxon>
        <taxon>Liliopsida</taxon>
        <taxon>Poales</taxon>
        <taxon>Poaceae</taxon>
        <taxon>PACMAD clade</taxon>
        <taxon>Panicoideae</taxon>
        <taxon>Andropogonodae</taxon>
        <taxon>Andropogoneae</taxon>
        <taxon>Tripsacinae</taxon>
        <taxon>Zea</taxon>
    </lineage>
</organism>
<name>B6T4Y0_MAIZE</name>
<dbReference type="InterPro" id="IPR007529">
    <property type="entry name" value="Znf_HIT"/>
</dbReference>
<evidence type="ECO:0000256" key="1">
    <source>
        <dbReference type="ARBA" id="ARBA00022723"/>
    </source>
</evidence>
<proteinExistence type="evidence at transcript level"/>